<dbReference type="GO" id="GO:0002098">
    <property type="term" value="P:tRNA wobble uridine modification"/>
    <property type="evidence" value="ECO:0007669"/>
    <property type="project" value="TreeGrafter"/>
</dbReference>
<sequence>MTVPKSQRLHIALFGRRNAGKSSLINALTGQDLAIVSDVPGTTTDPVFKAMEILPLGPVVLIDTAGIDDVGELGQLRKKKSYEVFEKTDLVLLVIDPQAGYGEFEKEVVQKAQKTQTPVIYVINKVDLYQPSELLEQFKPLNLQPVVFVSALTRKGIDELKQAIINHAPKEWILPTVVGDLINPGDVVICVIPVDKAAPKGRLILPQQIVIRDIIDSEAMAMVVKERELIHAFNYLNKKPSLVVTDASVYNKAAADTPSDIRLTSFSILFARYKGDLQTLVEGVKAVKNLKPGDKVLISEACTHHPVEDDIGRVKIPRWLRAQVGGDLDIDVKAGGGPLPEPLNQYKLIVHCGACMLNRKEMLSRIMQAKVAGVPIVNYGVIMAHIHGVLHRALSPFPHLQSIISETMDDMKEEIESLKKIRGRR</sequence>
<dbReference type="PANTHER" id="PTHR42714">
    <property type="entry name" value="TRNA MODIFICATION GTPASE GTPBP3"/>
    <property type="match status" value="1"/>
</dbReference>
<name>A0A2J6WGX7_9BACT</name>
<dbReference type="FunFam" id="3.40.50.11420:FF:000001">
    <property type="entry name" value="Hydrogenase maturation GTPase HydF"/>
    <property type="match status" value="1"/>
</dbReference>
<organism evidence="4 5">
    <name type="scientific">Thermodesulfovibrio aggregans</name>
    <dbReference type="NCBI Taxonomy" id="86166"/>
    <lineage>
        <taxon>Bacteria</taxon>
        <taxon>Pseudomonadati</taxon>
        <taxon>Nitrospirota</taxon>
        <taxon>Thermodesulfovibrionia</taxon>
        <taxon>Thermodesulfovibrionales</taxon>
        <taxon>Thermodesulfovibrionaceae</taxon>
        <taxon>Thermodesulfovibrio</taxon>
    </lineage>
</organism>
<dbReference type="Pfam" id="PF18128">
    <property type="entry name" value="HydF_dimer"/>
    <property type="match status" value="1"/>
</dbReference>
<accession>A0A2J6WGX7</accession>
<dbReference type="EMBL" id="PNIO01000057">
    <property type="protein sequence ID" value="PMP69615.1"/>
    <property type="molecule type" value="Genomic_DNA"/>
</dbReference>
<dbReference type="Gene3D" id="3.40.50.11420">
    <property type="match status" value="1"/>
</dbReference>
<evidence type="ECO:0000259" key="1">
    <source>
        <dbReference type="Pfam" id="PF01926"/>
    </source>
</evidence>
<dbReference type="Gene3D" id="3.40.50.11410">
    <property type="match status" value="1"/>
</dbReference>
<gene>
    <name evidence="4" type="primary">hydF</name>
    <name evidence="4" type="ORF">C0186_06455</name>
</gene>
<evidence type="ECO:0000313" key="5">
    <source>
        <dbReference type="Proteomes" id="UP000242288"/>
    </source>
</evidence>
<dbReference type="CDD" id="cd00880">
    <property type="entry name" value="Era_like"/>
    <property type="match status" value="1"/>
</dbReference>
<evidence type="ECO:0000259" key="2">
    <source>
        <dbReference type="Pfam" id="PF18128"/>
    </source>
</evidence>
<dbReference type="NCBIfam" id="TIGR00231">
    <property type="entry name" value="small_GTP"/>
    <property type="match status" value="1"/>
</dbReference>
<dbReference type="GO" id="GO:0005525">
    <property type="term" value="F:GTP binding"/>
    <property type="evidence" value="ECO:0007669"/>
    <property type="project" value="InterPro"/>
</dbReference>
<dbReference type="AlphaFoldDB" id="A0A2J6WGX7"/>
<comment type="caution">
    <text evidence="4">The sequence shown here is derived from an EMBL/GenBank/DDBJ whole genome shotgun (WGS) entry which is preliminary data.</text>
</comment>
<dbReference type="SUPFAM" id="SSF52540">
    <property type="entry name" value="P-loop containing nucleoside triphosphate hydrolases"/>
    <property type="match status" value="1"/>
</dbReference>
<feature type="domain" description="Hydrogen maturase F tetramerization" evidence="3">
    <location>
        <begin position="279"/>
        <end position="396"/>
    </location>
</feature>
<dbReference type="FunFam" id="3.40.50.300:FF:002325">
    <property type="entry name" value="Hydrogenase maturation GTPase HydF"/>
    <property type="match status" value="1"/>
</dbReference>
<dbReference type="Proteomes" id="UP000242288">
    <property type="component" value="Unassembled WGS sequence"/>
</dbReference>
<evidence type="ECO:0000313" key="4">
    <source>
        <dbReference type="EMBL" id="PMP69615.1"/>
    </source>
</evidence>
<dbReference type="InterPro" id="IPR005225">
    <property type="entry name" value="Small_GTP-bd"/>
</dbReference>
<dbReference type="Pfam" id="PF18133">
    <property type="entry name" value="HydF_tetramer"/>
    <property type="match status" value="1"/>
</dbReference>
<dbReference type="GO" id="GO:0030488">
    <property type="term" value="P:tRNA methylation"/>
    <property type="evidence" value="ECO:0007669"/>
    <property type="project" value="TreeGrafter"/>
</dbReference>
<feature type="domain" description="G" evidence="1">
    <location>
        <begin position="10"/>
        <end position="125"/>
    </location>
</feature>
<dbReference type="Gene3D" id="3.40.50.300">
    <property type="entry name" value="P-loop containing nucleotide triphosphate hydrolases"/>
    <property type="match status" value="1"/>
</dbReference>
<reference evidence="4 5" key="1">
    <citation type="submission" date="2018-01" db="EMBL/GenBank/DDBJ databases">
        <title>Metagenomic assembled genomes from two thermal pools in the Uzon Caldera, Kamchatka, Russia.</title>
        <authorList>
            <person name="Wilkins L."/>
            <person name="Ettinger C."/>
        </authorList>
    </citation>
    <scope>NUCLEOTIDE SEQUENCE [LARGE SCALE GENOMIC DNA]</scope>
    <source>
        <strain evidence="4">ZAV-04</strain>
    </source>
</reference>
<feature type="domain" description="Hydrogen maturase F dimerization" evidence="2">
    <location>
        <begin position="178"/>
        <end position="275"/>
    </location>
</feature>
<dbReference type="InterPro" id="IPR006073">
    <property type="entry name" value="GTP-bd"/>
</dbReference>
<dbReference type="InterPro" id="IPR040644">
    <property type="entry name" value="HydF_tetramer"/>
</dbReference>
<dbReference type="InterPro" id="IPR041606">
    <property type="entry name" value="HydF_dimer"/>
</dbReference>
<protein>
    <submittedName>
        <fullName evidence="4">[FeFe] hydrogenase H-cluster maturation GTPase HydF</fullName>
    </submittedName>
</protein>
<dbReference type="NCBIfam" id="TIGR03918">
    <property type="entry name" value="GTP_HydF"/>
    <property type="match status" value="1"/>
</dbReference>
<dbReference type="PANTHER" id="PTHR42714:SF6">
    <property type="entry name" value="TRANSLATION INITIATION FACTOR IF-2"/>
    <property type="match status" value="1"/>
</dbReference>
<dbReference type="InterPro" id="IPR027417">
    <property type="entry name" value="P-loop_NTPase"/>
</dbReference>
<dbReference type="GO" id="GO:0005737">
    <property type="term" value="C:cytoplasm"/>
    <property type="evidence" value="ECO:0007669"/>
    <property type="project" value="TreeGrafter"/>
</dbReference>
<proteinExistence type="predicted"/>
<evidence type="ECO:0000259" key="3">
    <source>
        <dbReference type="Pfam" id="PF18133"/>
    </source>
</evidence>
<dbReference type="InterPro" id="IPR023873">
    <property type="entry name" value="FeFe-hyd_GTPase_HydF"/>
</dbReference>
<dbReference type="Pfam" id="PF01926">
    <property type="entry name" value="MMR_HSR1"/>
    <property type="match status" value="1"/>
</dbReference>